<dbReference type="Proteomes" id="UP000603227">
    <property type="component" value="Unassembled WGS sequence"/>
</dbReference>
<reference evidence="7" key="1">
    <citation type="journal article" date="2014" name="Int. J. Syst. Evol. Microbiol.">
        <title>Complete genome sequence of Corynebacterium casei LMG S-19264T (=DSM 44701T), isolated from a smear-ripened cheese.</title>
        <authorList>
            <consortium name="US DOE Joint Genome Institute (JGI-PGF)"/>
            <person name="Walter F."/>
            <person name="Albersmeier A."/>
            <person name="Kalinowski J."/>
            <person name="Ruckert C."/>
        </authorList>
    </citation>
    <scope>NUCLEOTIDE SEQUENCE</scope>
    <source>
        <strain evidence="7">CGMCC 4.7403</strain>
    </source>
</reference>
<dbReference type="CDD" id="cd00685">
    <property type="entry name" value="Trans_IPPS_HT"/>
    <property type="match status" value="1"/>
</dbReference>
<protein>
    <submittedName>
        <fullName evidence="7">Geranylgeranyl diphosphate synthetase</fullName>
    </submittedName>
</protein>
<evidence type="ECO:0000256" key="3">
    <source>
        <dbReference type="ARBA" id="ARBA00022679"/>
    </source>
</evidence>
<dbReference type="AlphaFoldDB" id="A0A919GCX9"/>
<dbReference type="SFLD" id="SFLDS00005">
    <property type="entry name" value="Isoprenoid_Synthase_Type_I"/>
    <property type="match status" value="1"/>
</dbReference>
<evidence type="ECO:0000256" key="1">
    <source>
        <dbReference type="ARBA" id="ARBA00001946"/>
    </source>
</evidence>
<dbReference type="SUPFAM" id="SSF48576">
    <property type="entry name" value="Terpenoid synthases"/>
    <property type="match status" value="1"/>
</dbReference>
<dbReference type="GO" id="GO:0046872">
    <property type="term" value="F:metal ion binding"/>
    <property type="evidence" value="ECO:0007669"/>
    <property type="project" value="UniProtKB-KW"/>
</dbReference>
<dbReference type="PROSITE" id="PS00444">
    <property type="entry name" value="POLYPRENYL_SYNTHASE_2"/>
    <property type="match status" value="1"/>
</dbReference>
<dbReference type="Gene3D" id="1.10.600.10">
    <property type="entry name" value="Farnesyl Diphosphate Synthase"/>
    <property type="match status" value="1"/>
</dbReference>
<keyword evidence="5" id="KW-0460">Magnesium</keyword>
<dbReference type="PANTHER" id="PTHR12001:SF85">
    <property type="entry name" value="SHORT CHAIN ISOPRENYL DIPHOSPHATE SYNTHASE"/>
    <property type="match status" value="1"/>
</dbReference>
<evidence type="ECO:0000313" key="7">
    <source>
        <dbReference type="EMBL" id="GHH82367.1"/>
    </source>
</evidence>
<gene>
    <name evidence="7" type="ORF">GCM10017771_06360</name>
</gene>
<name>A0A919GCX9_9ACTN</name>
<evidence type="ECO:0000256" key="4">
    <source>
        <dbReference type="ARBA" id="ARBA00022723"/>
    </source>
</evidence>
<comment type="cofactor">
    <cofactor evidence="1">
        <name>Mg(2+)</name>
        <dbReference type="ChEBI" id="CHEBI:18420"/>
    </cofactor>
</comment>
<keyword evidence="3 6" id="KW-0808">Transferase</keyword>
<evidence type="ECO:0000256" key="2">
    <source>
        <dbReference type="ARBA" id="ARBA00006706"/>
    </source>
</evidence>
<keyword evidence="4" id="KW-0479">Metal-binding</keyword>
<dbReference type="GO" id="GO:0008299">
    <property type="term" value="P:isoprenoid biosynthetic process"/>
    <property type="evidence" value="ECO:0007669"/>
    <property type="project" value="InterPro"/>
</dbReference>
<reference evidence="7" key="2">
    <citation type="submission" date="2020-09" db="EMBL/GenBank/DDBJ databases">
        <authorList>
            <person name="Sun Q."/>
            <person name="Zhou Y."/>
        </authorList>
    </citation>
    <scope>NUCLEOTIDE SEQUENCE</scope>
    <source>
        <strain evidence="7">CGMCC 4.7403</strain>
    </source>
</reference>
<evidence type="ECO:0000313" key="8">
    <source>
        <dbReference type="Proteomes" id="UP000603227"/>
    </source>
</evidence>
<proteinExistence type="inferred from homology"/>
<evidence type="ECO:0000256" key="6">
    <source>
        <dbReference type="RuleBase" id="RU004466"/>
    </source>
</evidence>
<comment type="similarity">
    <text evidence="2 6">Belongs to the FPP/GGPP synthase family.</text>
</comment>
<keyword evidence="8" id="KW-1185">Reference proteome</keyword>
<dbReference type="GO" id="GO:0004659">
    <property type="term" value="F:prenyltransferase activity"/>
    <property type="evidence" value="ECO:0007669"/>
    <property type="project" value="InterPro"/>
</dbReference>
<dbReference type="RefSeq" id="WP_189780816.1">
    <property type="nucleotide sequence ID" value="NZ_BNAT01000002.1"/>
</dbReference>
<dbReference type="PANTHER" id="PTHR12001">
    <property type="entry name" value="GERANYLGERANYL PYROPHOSPHATE SYNTHASE"/>
    <property type="match status" value="1"/>
</dbReference>
<dbReference type="InterPro" id="IPR008949">
    <property type="entry name" value="Isoprenoid_synthase_dom_sf"/>
</dbReference>
<accession>A0A919GCX9</accession>
<comment type="caution">
    <text evidence="7">The sequence shown here is derived from an EMBL/GenBank/DDBJ whole genome shotgun (WGS) entry which is preliminary data.</text>
</comment>
<evidence type="ECO:0000256" key="5">
    <source>
        <dbReference type="ARBA" id="ARBA00022842"/>
    </source>
</evidence>
<dbReference type="InterPro" id="IPR033749">
    <property type="entry name" value="Polyprenyl_synt_CS"/>
</dbReference>
<organism evidence="7 8">
    <name type="scientific">Streptomyces capitiformicae</name>
    <dbReference type="NCBI Taxonomy" id="2014920"/>
    <lineage>
        <taxon>Bacteria</taxon>
        <taxon>Bacillati</taxon>
        <taxon>Actinomycetota</taxon>
        <taxon>Actinomycetes</taxon>
        <taxon>Kitasatosporales</taxon>
        <taxon>Streptomycetaceae</taxon>
        <taxon>Streptomyces</taxon>
    </lineage>
</organism>
<dbReference type="EMBL" id="BNAT01000002">
    <property type="protein sequence ID" value="GHH82367.1"/>
    <property type="molecule type" value="Genomic_DNA"/>
</dbReference>
<dbReference type="Pfam" id="PF00348">
    <property type="entry name" value="polyprenyl_synt"/>
    <property type="match status" value="1"/>
</dbReference>
<dbReference type="InterPro" id="IPR000092">
    <property type="entry name" value="Polyprenyl_synt"/>
</dbReference>
<sequence>MTAEPGVGLGPSAVESVLTRYRDLTMARLLSDIPDSAEDELYSLVRDYPSRSGKGLRPALCLAVCRALGGDIEKAIDSAVAIELTHNAFLILDDVQDGSEMRRGAPTLPAEYGLGVAVNVGSATNLLALQHLMANRWALGPNLAWAILQESALMMRHSLEGQAIEVGWIRNNACDLVDDDYYRMCMKKSSWYTCIHPCRVGALVAEGKHRATARFDRYGCYLGAAFQIQDDLLNLTGHYSRYGKEISGDLREGKRTLVLIEYMRRCTAAQRARMERFLGRTRAARTEDEVRWVRDELLASGCVETVRARARALADEAHREALKAFDDNPDSEDKQFLLDLPYYMVERDS</sequence>
<dbReference type="PROSITE" id="PS00723">
    <property type="entry name" value="POLYPRENYL_SYNTHASE_1"/>
    <property type="match status" value="1"/>
</dbReference>